<proteinExistence type="inferred from homology"/>
<dbReference type="AlphaFoldDB" id="A0A7M7JPQ0"/>
<dbReference type="GeneID" id="111245361"/>
<evidence type="ECO:0000256" key="1">
    <source>
        <dbReference type="ARBA" id="ARBA00004123"/>
    </source>
</evidence>
<evidence type="ECO:0000313" key="6">
    <source>
        <dbReference type="Proteomes" id="UP000594260"/>
    </source>
</evidence>
<name>A0A7M7JPQ0_VARDE</name>
<dbReference type="PANTHER" id="PTHR13021">
    <property type="entry name" value="PRE-MRNA-SPLICING FACTOR ISY1"/>
    <property type="match status" value="1"/>
</dbReference>
<dbReference type="InParanoid" id="A0A7M7JPQ0"/>
<keyword evidence="3" id="KW-0539">Nucleus</keyword>
<dbReference type="InterPro" id="IPR029012">
    <property type="entry name" value="Helix_hairpin_bin_sf"/>
</dbReference>
<dbReference type="GO" id="GO:0005634">
    <property type="term" value="C:nucleus"/>
    <property type="evidence" value="ECO:0007669"/>
    <property type="project" value="UniProtKB-SubCell"/>
</dbReference>
<evidence type="ECO:0000313" key="5">
    <source>
        <dbReference type="EnsemblMetazoa" id="XP_022649352"/>
    </source>
</evidence>
<dbReference type="EnsemblMetazoa" id="XM_022793618">
    <property type="protein sequence ID" value="XP_022649353"/>
    <property type="gene ID" value="LOC111245361"/>
</dbReference>
<dbReference type="InterPro" id="IPR037200">
    <property type="entry name" value="Isy1_sf"/>
</dbReference>
<dbReference type="FunCoup" id="A0A7M7JPQ0">
    <property type="interactions" value="1797"/>
</dbReference>
<evidence type="ECO:0000256" key="2">
    <source>
        <dbReference type="ARBA" id="ARBA00007002"/>
    </source>
</evidence>
<feature type="compositionally biased region" description="Basic and acidic residues" evidence="4">
    <location>
        <begin position="219"/>
        <end position="231"/>
    </location>
</feature>
<evidence type="ECO:0000256" key="4">
    <source>
        <dbReference type="SAM" id="MobiDB-lite"/>
    </source>
</evidence>
<accession>A0A7M7JPQ0</accession>
<evidence type="ECO:0000256" key="3">
    <source>
        <dbReference type="ARBA" id="ARBA00023242"/>
    </source>
</evidence>
<keyword evidence="6" id="KW-1185">Reference proteome</keyword>
<dbReference type="InterPro" id="IPR009360">
    <property type="entry name" value="Isy1"/>
</dbReference>
<dbReference type="Pfam" id="PF06246">
    <property type="entry name" value="Isy1"/>
    <property type="match status" value="1"/>
</dbReference>
<dbReference type="RefSeq" id="XP_022649353.1">
    <property type="nucleotide sequence ID" value="XM_022793618.1"/>
</dbReference>
<dbReference type="RefSeq" id="XP_022649352.1">
    <property type="nucleotide sequence ID" value="XM_022793617.1"/>
</dbReference>
<organism evidence="5 6">
    <name type="scientific">Varroa destructor</name>
    <name type="common">Honeybee mite</name>
    <dbReference type="NCBI Taxonomy" id="109461"/>
    <lineage>
        <taxon>Eukaryota</taxon>
        <taxon>Metazoa</taxon>
        <taxon>Ecdysozoa</taxon>
        <taxon>Arthropoda</taxon>
        <taxon>Chelicerata</taxon>
        <taxon>Arachnida</taxon>
        <taxon>Acari</taxon>
        <taxon>Parasitiformes</taxon>
        <taxon>Mesostigmata</taxon>
        <taxon>Gamasina</taxon>
        <taxon>Dermanyssoidea</taxon>
        <taxon>Varroidae</taxon>
        <taxon>Varroa</taxon>
    </lineage>
</organism>
<dbReference type="OMA" id="YHWERRI"/>
<dbReference type="SUPFAM" id="SSF140102">
    <property type="entry name" value="ISY1 domain-like"/>
    <property type="match status" value="1"/>
</dbReference>
<dbReference type="FunFam" id="1.10.287.660:FF:000001">
    <property type="entry name" value="pre-mRNA-splicing factor ISY1 homolog"/>
    <property type="match status" value="1"/>
</dbReference>
<dbReference type="KEGG" id="vde:111245361"/>
<comment type="subcellular location">
    <subcellularLocation>
        <location evidence="1">Nucleus</location>
    </subcellularLocation>
</comment>
<protein>
    <recommendedName>
        <fullName evidence="7">Pre-mRNA-splicing factor ISY1 homolog</fullName>
    </recommendedName>
</protein>
<reference evidence="5" key="1">
    <citation type="submission" date="2021-01" db="UniProtKB">
        <authorList>
            <consortium name="EnsemblMetazoa"/>
        </authorList>
    </citation>
    <scope>IDENTIFICATION</scope>
</reference>
<dbReference type="Proteomes" id="UP000594260">
    <property type="component" value="Unplaced"/>
</dbReference>
<feature type="region of interest" description="Disordered" evidence="4">
    <location>
        <begin position="206"/>
        <end position="233"/>
    </location>
</feature>
<dbReference type="OrthoDB" id="1739576at2759"/>
<dbReference type="Gene3D" id="1.10.287.660">
    <property type="entry name" value="Helix hairpin bin"/>
    <property type="match status" value="1"/>
</dbReference>
<evidence type="ECO:0008006" key="7">
    <source>
        <dbReference type="Google" id="ProtNLM"/>
    </source>
</evidence>
<dbReference type="GO" id="GO:0000350">
    <property type="term" value="P:generation of catalytic spliceosome for second transesterification step"/>
    <property type="evidence" value="ECO:0007669"/>
    <property type="project" value="InterPro"/>
</dbReference>
<dbReference type="EnsemblMetazoa" id="XM_022793617">
    <property type="protein sequence ID" value="XP_022649352"/>
    <property type="gene ID" value="LOC111245361"/>
</dbReference>
<sequence>MARNAEKAMTTLARWRAAQLGGEKNEERRPFLASSCYDIKQAEKWRRQIISEISRKVAQIQNAGLGEHRIRDLNDEINKLLREKGHWEDRIKELGGTDYSKIGPKILDTEGKEVPGNRGYKYFGAAKDLPGVRELFESEAPPPPRKTRGELMKHIDPDYYGYLDEDDGILRPFEDEAEQAAQAKIEKEVKAAQINEKVLEPEITELMETGSGATSDQNGNDRDKTSSEPKRSYVAHVAVPSQKEVEAALVIRKKQKLLEKYVSADLAKEEFHVKTMLGIEKIPVNKDKIG</sequence>
<comment type="similarity">
    <text evidence="2">Belongs to the ISY1 family.</text>
</comment>